<dbReference type="RefSeq" id="WP_342025779.1">
    <property type="nucleotide sequence ID" value="NZ_CP151651.1"/>
</dbReference>
<dbReference type="InterPro" id="IPR013325">
    <property type="entry name" value="RNA_pol_sigma_r2"/>
</dbReference>
<protein>
    <submittedName>
        <fullName evidence="7">Sigma-70 family RNA polymerase sigma factor</fullName>
    </submittedName>
</protein>
<evidence type="ECO:0000256" key="3">
    <source>
        <dbReference type="ARBA" id="ARBA00023082"/>
    </source>
</evidence>
<dbReference type="InterPro" id="IPR007627">
    <property type="entry name" value="RNA_pol_sigma70_r2"/>
</dbReference>
<dbReference type="EMBL" id="CP151651">
    <property type="protein sequence ID" value="WZP07282.1"/>
    <property type="molecule type" value="Genomic_DNA"/>
</dbReference>
<dbReference type="InterPro" id="IPR013324">
    <property type="entry name" value="RNA_pol_sigma_r3/r4-like"/>
</dbReference>
<evidence type="ECO:0000259" key="6">
    <source>
        <dbReference type="Pfam" id="PF08281"/>
    </source>
</evidence>
<sequence length="183" mass="21668">MHAHNNITEYSIEQYAQFLEELMNTYGNELTFLAYSYLKNIEDSKDIVQNVFVSAYQNLERLQSKEYVKTWLFRVTINKCKDHLKSSFVKRIVLLGTNPESEEKAASLDKEMMEKEIAYSIRKAVFKLRVRYREVIMMKFFQDLSIKEIAEILNLPEATVHTRLRRAKEQLGPILEQEVFTNE</sequence>
<dbReference type="PANTHER" id="PTHR43133">
    <property type="entry name" value="RNA POLYMERASE ECF-TYPE SIGMA FACTO"/>
    <property type="match status" value="1"/>
</dbReference>
<dbReference type="PANTHER" id="PTHR43133:SF60">
    <property type="entry name" value="RNA POLYMERASE SIGMA FACTOR SIGV"/>
    <property type="match status" value="1"/>
</dbReference>
<feature type="domain" description="RNA polymerase sigma factor 70 region 4 type 2" evidence="6">
    <location>
        <begin position="121"/>
        <end position="171"/>
    </location>
</feature>
<evidence type="ECO:0000313" key="7">
    <source>
        <dbReference type="EMBL" id="WZP07282.1"/>
    </source>
</evidence>
<reference evidence="7 8" key="1">
    <citation type="submission" date="2024-04" db="EMBL/GenBank/DDBJ databases">
        <title>Screening of coral probiotics and analysis of their probiotic properties.</title>
        <authorList>
            <person name="Wang S."/>
        </authorList>
    </citation>
    <scope>NUCLEOTIDE SEQUENCE [LARGE SCALE GENOMIC DNA]</scope>
    <source>
        <strain evidence="7 8">GXU-Z9</strain>
    </source>
</reference>
<dbReference type="Gene3D" id="1.10.10.10">
    <property type="entry name" value="Winged helix-like DNA-binding domain superfamily/Winged helix DNA-binding domain"/>
    <property type="match status" value="1"/>
</dbReference>
<evidence type="ECO:0000256" key="2">
    <source>
        <dbReference type="ARBA" id="ARBA00023015"/>
    </source>
</evidence>
<dbReference type="InterPro" id="IPR013249">
    <property type="entry name" value="RNA_pol_sigma70_r4_t2"/>
</dbReference>
<accession>A0ABZ2ZKQ7</accession>
<keyword evidence="8" id="KW-1185">Reference proteome</keyword>
<gene>
    <name evidence="7" type="ORF">AADC60_25050</name>
</gene>
<comment type="similarity">
    <text evidence="1">Belongs to the sigma-70 factor family. ECF subfamily.</text>
</comment>
<evidence type="ECO:0000313" key="8">
    <source>
        <dbReference type="Proteomes" id="UP001472074"/>
    </source>
</evidence>
<feature type="domain" description="RNA polymerase sigma-70 region 2" evidence="5">
    <location>
        <begin position="22"/>
        <end position="86"/>
    </location>
</feature>
<dbReference type="Pfam" id="PF08281">
    <property type="entry name" value="Sigma70_r4_2"/>
    <property type="match status" value="1"/>
</dbReference>
<dbReference type="Proteomes" id="UP001472074">
    <property type="component" value="Chromosome"/>
</dbReference>
<dbReference type="SUPFAM" id="SSF88659">
    <property type="entry name" value="Sigma3 and sigma4 domains of RNA polymerase sigma factors"/>
    <property type="match status" value="1"/>
</dbReference>
<dbReference type="InterPro" id="IPR036388">
    <property type="entry name" value="WH-like_DNA-bd_sf"/>
</dbReference>
<dbReference type="InterPro" id="IPR014284">
    <property type="entry name" value="RNA_pol_sigma-70_dom"/>
</dbReference>
<dbReference type="SUPFAM" id="SSF88946">
    <property type="entry name" value="Sigma2 domain of RNA polymerase sigma factors"/>
    <property type="match status" value="1"/>
</dbReference>
<evidence type="ECO:0000256" key="1">
    <source>
        <dbReference type="ARBA" id="ARBA00010641"/>
    </source>
</evidence>
<organism evidence="7 8">
    <name type="scientific">Cytobacillus pseudoceanisediminis</name>
    <dbReference type="NCBI Taxonomy" id="3051614"/>
    <lineage>
        <taxon>Bacteria</taxon>
        <taxon>Bacillati</taxon>
        <taxon>Bacillota</taxon>
        <taxon>Bacilli</taxon>
        <taxon>Bacillales</taxon>
        <taxon>Bacillaceae</taxon>
        <taxon>Cytobacillus</taxon>
    </lineage>
</organism>
<keyword evidence="2" id="KW-0805">Transcription regulation</keyword>
<dbReference type="Gene3D" id="1.10.1740.10">
    <property type="match status" value="1"/>
</dbReference>
<dbReference type="NCBIfam" id="TIGR02937">
    <property type="entry name" value="sigma70-ECF"/>
    <property type="match status" value="1"/>
</dbReference>
<dbReference type="Pfam" id="PF04542">
    <property type="entry name" value="Sigma70_r2"/>
    <property type="match status" value="1"/>
</dbReference>
<evidence type="ECO:0000256" key="4">
    <source>
        <dbReference type="ARBA" id="ARBA00023163"/>
    </source>
</evidence>
<keyword evidence="3" id="KW-0731">Sigma factor</keyword>
<proteinExistence type="inferred from homology"/>
<name>A0ABZ2ZKQ7_9BACI</name>
<evidence type="ECO:0000259" key="5">
    <source>
        <dbReference type="Pfam" id="PF04542"/>
    </source>
</evidence>
<dbReference type="InterPro" id="IPR039425">
    <property type="entry name" value="RNA_pol_sigma-70-like"/>
</dbReference>
<dbReference type="CDD" id="cd06171">
    <property type="entry name" value="Sigma70_r4"/>
    <property type="match status" value="1"/>
</dbReference>
<keyword evidence="4" id="KW-0804">Transcription</keyword>